<reference evidence="3" key="1">
    <citation type="submission" date="2016-11" db="EMBL/GenBank/DDBJ databases">
        <authorList>
            <person name="Varghese N."/>
            <person name="Submissions S."/>
        </authorList>
    </citation>
    <scope>NUCLEOTIDE SEQUENCE [LARGE SCALE GENOMIC DNA]</scope>
    <source>
        <strain evidence="3">DSM 25330</strain>
    </source>
</reference>
<evidence type="ECO:0000313" key="2">
    <source>
        <dbReference type="EMBL" id="SHH00178.1"/>
    </source>
</evidence>
<proteinExistence type="predicted"/>
<dbReference type="PANTHER" id="PTHR28208">
    <property type="entry name" value="PHOSPHATIDATE PHOSPHATASE APP1"/>
    <property type="match status" value="1"/>
</dbReference>
<dbReference type="Proteomes" id="UP000184522">
    <property type="component" value="Unassembled WGS sequence"/>
</dbReference>
<gene>
    <name evidence="2" type="ORF">SAMN05444148_1463</name>
</gene>
<accession>A0A1M5PEM9</accession>
<organism evidence="2 3">
    <name type="scientific">Winogradskyella jejuensis</name>
    <dbReference type="NCBI Taxonomy" id="1089305"/>
    <lineage>
        <taxon>Bacteria</taxon>
        <taxon>Pseudomonadati</taxon>
        <taxon>Bacteroidota</taxon>
        <taxon>Flavobacteriia</taxon>
        <taxon>Flavobacteriales</taxon>
        <taxon>Flavobacteriaceae</taxon>
        <taxon>Winogradskyella</taxon>
    </lineage>
</organism>
<dbReference type="GO" id="GO:0008195">
    <property type="term" value="F:phosphatidate phosphatase activity"/>
    <property type="evidence" value="ECO:0007669"/>
    <property type="project" value="InterPro"/>
</dbReference>
<sequence length="335" mass="39575">MSWFFYIWNMLKRDPLQIIPFLTYGTSKHLYLRGRALEDEDIDLSKKGWFNLLVNSWKRFETDEIRNTAIQISVEGNEFHLKTDAEGYYLYDVSTELDFKTDAEGWLSYKVKYNDNSLKRHIQQDNLFKGQMLVPSQEAKFGVISDIDDTILHTGVTSRLKWKVVVNTFFKTPLKRKALEGTAEFYELLHDTVNPIFYVSNSPWNLYRYLEFFLKSNAFPKGPILLRDFRTPFDKTPKLELAHKYHEVFNILKTYPDLKFILIGDCGEKDAYIYLDVVEKFPNRIAAIYLRSVEHKKRMKRIKNLFKDYKELPVLIVDNSSEAIMHAKAHGFIEM</sequence>
<evidence type="ECO:0000259" key="1">
    <source>
        <dbReference type="Pfam" id="PF09949"/>
    </source>
</evidence>
<dbReference type="PANTHER" id="PTHR28208:SF3">
    <property type="entry name" value="PHOSPHATIDATE PHOSPHATASE APP1"/>
    <property type="match status" value="1"/>
</dbReference>
<dbReference type="EMBL" id="FQWS01000001">
    <property type="protein sequence ID" value="SHH00178.1"/>
    <property type="molecule type" value="Genomic_DNA"/>
</dbReference>
<keyword evidence="3" id="KW-1185">Reference proteome</keyword>
<dbReference type="InterPro" id="IPR052935">
    <property type="entry name" value="Mg2+_PAP"/>
</dbReference>
<dbReference type="AlphaFoldDB" id="A0A1M5PEM9"/>
<dbReference type="InterPro" id="IPR019236">
    <property type="entry name" value="APP1_cat"/>
</dbReference>
<protein>
    <submittedName>
        <fullName evidence="2">Uncharacterized conserved protein</fullName>
    </submittedName>
</protein>
<dbReference type="STRING" id="1089305.SAMN05444148_1463"/>
<feature type="domain" description="Phosphatidate phosphatase APP1 catalytic" evidence="1">
    <location>
        <begin position="141"/>
        <end position="291"/>
    </location>
</feature>
<name>A0A1M5PEM9_9FLAO</name>
<evidence type="ECO:0000313" key="3">
    <source>
        <dbReference type="Proteomes" id="UP000184522"/>
    </source>
</evidence>
<dbReference type="Pfam" id="PF09949">
    <property type="entry name" value="APP1_cat"/>
    <property type="match status" value="1"/>
</dbReference>